<dbReference type="InterPro" id="IPR001715">
    <property type="entry name" value="CH_dom"/>
</dbReference>
<dbReference type="Gene3D" id="1.10.418.10">
    <property type="entry name" value="Calponin-like domain"/>
    <property type="match status" value="1"/>
</dbReference>
<evidence type="ECO:0000313" key="8">
    <source>
        <dbReference type="Proteomes" id="UP001187531"/>
    </source>
</evidence>
<keyword evidence="8" id="KW-1185">Reference proteome</keyword>
<accession>A0AA88HM53</accession>
<evidence type="ECO:0000259" key="6">
    <source>
        <dbReference type="PROSITE" id="PS50021"/>
    </source>
</evidence>
<keyword evidence="4" id="KW-0175">Coiled coil</keyword>
<dbReference type="Proteomes" id="UP001187531">
    <property type="component" value="Unassembled WGS sequence"/>
</dbReference>
<reference evidence="7" key="1">
    <citation type="submission" date="2023-07" db="EMBL/GenBank/DDBJ databases">
        <title>Chromosome-level genome assembly of Artemia franciscana.</title>
        <authorList>
            <person name="Jo E."/>
        </authorList>
    </citation>
    <scope>NUCLEOTIDE SEQUENCE</scope>
    <source>
        <tissue evidence="7">Whole body</tissue>
    </source>
</reference>
<sequence>MTEIRGIQALEIWCRRLTSGYPGVNISNLTTSFRDGLAFCAIIHHYRPDLIDFDSLSKDNVYKNNALAFQVAEQELGIPALLDPEDMVRYPVPDRLSVSTYLAQFYHVFGGKSSKSSPSTPSKRPSPEKTSATPGSTKKVSLYFNRILNFTYRFTHAYFHRRLRVATCIKKPNFIY</sequence>
<feature type="domain" description="Calponin-homology (CH)" evidence="6">
    <location>
        <begin position="4"/>
        <end position="110"/>
    </location>
</feature>
<dbReference type="PANTHER" id="PTHR23167:SF84">
    <property type="entry name" value="ALPHA ACTININ 3-RELATED"/>
    <property type="match status" value="1"/>
</dbReference>
<protein>
    <recommendedName>
        <fullName evidence="6">Calponin-homology (CH) domain-containing protein</fullName>
    </recommendedName>
</protein>
<name>A0AA88HM53_ARTSF</name>
<dbReference type="EMBL" id="JAVRJZ010000016">
    <property type="protein sequence ID" value="KAK2711483.1"/>
    <property type="molecule type" value="Genomic_DNA"/>
</dbReference>
<dbReference type="PANTHER" id="PTHR23167">
    <property type="entry name" value="CALPONIN HOMOLOGY DOMAIN-CONTAINING PROTEIN DDB_G0272472-RELATED"/>
    <property type="match status" value="1"/>
</dbReference>
<proteinExistence type="predicted"/>
<dbReference type="InterPro" id="IPR036872">
    <property type="entry name" value="CH_dom_sf"/>
</dbReference>
<evidence type="ECO:0000256" key="4">
    <source>
        <dbReference type="ARBA" id="ARBA00023054"/>
    </source>
</evidence>
<dbReference type="InterPro" id="IPR050540">
    <property type="entry name" value="F-actin_Monoox_Mical"/>
</dbReference>
<dbReference type="PROSITE" id="PS50021">
    <property type="entry name" value="CH"/>
    <property type="match status" value="1"/>
</dbReference>
<keyword evidence="3" id="KW-0967">Endosome</keyword>
<dbReference type="SUPFAM" id="SSF47576">
    <property type="entry name" value="Calponin-homology domain, CH-domain"/>
    <property type="match status" value="1"/>
</dbReference>
<dbReference type="SMART" id="SM00033">
    <property type="entry name" value="CH"/>
    <property type="match status" value="1"/>
</dbReference>
<evidence type="ECO:0000313" key="7">
    <source>
        <dbReference type="EMBL" id="KAK2711483.1"/>
    </source>
</evidence>
<feature type="region of interest" description="Disordered" evidence="5">
    <location>
        <begin position="111"/>
        <end position="135"/>
    </location>
</feature>
<comment type="caution">
    <text evidence="7">The sequence shown here is derived from an EMBL/GenBank/DDBJ whole genome shotgun (WGS) entry which is preliminary data.</text>
</comment>
<evidence type="ECO:0000256" key="1">
    <source>
        <dbReference type="ARBA" id="ARBA00004177"/>
    </source>
</evidence>
<evidence type="ECO:0000256" key="3">
    <source>
        <dbReference type="ARBA" id="ARBA00022753"/>
    </source>
</evidence>
<dbReference type="Pfam" id="PF00307">
    <property type="entry name" value="CH"/>
    <property type="match status" value="1"/>
</dbReference>
<comment type="subcellular location">
    <subcellularLocation>
        <location evidence="1">Endosome</location>
    </subcellularLocation>
</comment>
<dbReference type="FunFam" id="1.10.418.10:FF:000023">
    <property type="entry name" value="EH domain-binding protein 1 isoform X1"/>
    <property type="match status" value="1"/>
</dbReference>
<feature type="compositionally biased region" description="Low complexity" evidence="5">
    <location>
        <begin position="112"/>
        <end position="131"/>
    </location>
</feature>
<evidence type="ECO:0000256" key="5">
    <source>
        <dbReference type="SAM" id="MobiDB-lite"/>
    </source>
</evidence>
<organism evidence="7 8">
    <name type="scientific">Artemia franciscana</name>
    <name type="common">Brine shrimp</name>
    <name type="synonym">Artemia sanfranciscana</name>
    <dbReference type="NCBI Taxonomy" id="6661"/>
    <lineage>
        <taxon>Eukaryota</taxon>
        <taxon>Metazoa</taxon>
        <taxon>Ecdysozoa</taxon>
        <taxon>Arthropoda</taxon>
        <taxon>Crustacea</taxon>
        <taxon>Branchiopoda</taxon>
        <taxon>Anostraca</taxon>
        <taxon>Artemiidae</taxon>
        <taxon>Artemia</taxon>
    </lineage>
</organism>
<dbReference type="AlphaFoldDB" id="A0AA88HM53"/>
<keyword evidence="2" id="KW-0597">Phosphoprotein</keyword>
<gene>
    <name evidence="7" type="ORF">QYM36_012595</name>
</gene>
<dbReference type="GO" id="GO:0005768">
    <property type="term" value="C:endosome"/>
    <property type="evidence" value="ECO:0007669"/>
    <property type="project" value="UniProtKB-SubCell"/>
</dbReference>
<evidence type="ECO:0000256" key="2">
    <source>
        <dbReference type="ARBA" id="ARBA00022553"/>
    </source>
</evidence>